<sequence length="345" mass="39102">MSSDPRHHRTQLGAHFFDRVFSTDTTAVFQSREASLVVQDEVASKSTVLDVFQNTAHSVFGVFCDNFRASDVVTVFSGVGDGVAHVGHTTFVHQVNDQFHFVHTFEVRHFRSITCFDQRFETCLNQCRNTAAQYRLFAEEVGFSFFFERRVDDTRTAVTVGRSVGQRDVARLATGVLRDSDQRRNTAALRVGLTNSMTRRFRRDHDDVEVSTRFDLFEVNIETVSECQCCAFFQVRFDIAVVDLFLIFIRGQNHDNVSAFNGFRYFLDGQTSGFGFCPGRRGLAQCDSNVDTGFFQVVGVRVALRAVAQNGDFLALDERKITILVVVDLHDDCSCLLKLWVRLYG</sequence>
<name>A0A348HC60_9GAMM</name>
<dbReference type="KEGG" id="zpl:ZBT109_0423"/>
<dbReference type="Proteomes" id="UP000267342">
    <property type="component" value="Chromosome"/>
</dbReference>
<keyword evidence="2" id="KW-1185">Reference proteome</keyword>
<dbReference type="AlphaFoldDB" id="A0A348HC60"/>
<organism evidence="1 2">
    <name type="scientific">Zymobacter palmae</name>
    <dbReference type="NCBI Taxonomy" id="33074"/>
    <lineage>
        <taxon>Bacteria</taxon>
        <taxon>Pseudomonadati</taxon>
        <taxon>Pseudomonadota</taxon>
        <taxon>Gammaproteobacteria</taxon>
        <taxon>Oceanospirillales</taxon>
        <taxon>Halomonadaceae</taxon>
        <taxon>Zymobacter group</taxon>
        <taxon>Zymobacter</taxon>
    </lineage>
</organism>
<evidence type="ECO:0000313" key="1">
    <source>
        <dbReference type="EMBL" id="BBG29212.1"/>
    </source>
</evidence>
<dbReference type="EMBL" id="AP018933">
    <property type="protein sequence ID" value="BBG29212.1"/>
    <property type="molecule type" value="Genomic_DNA"/>
</dbReference>
<protein>
    <submittedName>
        <fullName evidence="1">Septin family protein</fullName>
    </submittedName>
</protein>
<reference evidence="1 2" key="1">
    <citation type="submission" date="2018-09" db="EMBL/GenBank/DDBJ databases">
        <title>Zymobacter palmae IAM14233 (=T109) whole genome analysis.</title>
        <authorList>
            <person name="Yanase H."/>
        </authorList>
    </citation>
    <scope>NUCLEOTIDE SEQUENCE [LARGE SCALE GENOMIC DNA]</scope>
    <source>
        <strain evidence="1 2">IAM14233</strain>
    </source>
</reference>
<evidence type="ECO:0000313" key="2">
    <source>
        <dbReference type="Proteomes" id="UP000267342"/>
    </source>
</evidence>
<accession>A0A348HC60</accession>
<proteinExistence type="predicted"/>
<gene>
    <name evidence="1" type="ORF">ZBT109_0423</name>
</gene>